<dbReference type="GO" id="GO:0016614">
    <property type="term" value="F:oxidoreductase activity, acting on CH-OH group of donors"/>
    <property type="evidence" value="ECO:0007669"/>
    <property type="project" value="InterPro"/>
</dbReference>
<dbReference type="EMBL" id="LGSR01000020">
    <property type="protein sequence ID" value="KOS18614.1"/>
    <property type="molecule type" value="Genomic_DNA"/>
</dbReference>
<feature type="binding site" evidence="2">
    <location>
        <begin position="560"/>
        <end position="561"/>
    </location>
    <ligand>
        <name>FAD</name>
        <dbReference type="ChEBI" id="CHEBI:57692"/>
    </ligand>
</feature>
<dbReference type="PROSITE" id="PS00624">
    <property type="entry name" value="GMC_OXRED_2"/>
    <property type="match status" value="1"/>
</dbReference>
<comment type="similarity">
    <text evidence="1 3">Belongs to the GMC oxidoreductase family.</text>
</comment>
<dbReference type="PROSITE" id="PS00623">
    <property type="entry name" value="GMC_OXRED_1"/>
    <property type="match status" value="1"/>
</dbReference>
<dbReference type="GO" id="GO:0050660">
    <property type="term" value="F:flavin adenine dinucleotide binding"/>
    <property type="evidence" value="ECO:0007669"/>
    <property type="project" value="InterPro"/>
</dbReference>
<keyword evidence="3" id="KW-0285">Flavoprotein</keyword>
<dbReference type="Proteomes" id="UP000053831">
    <property type="component" value="Unassembled WGS sequence"/>
</dbReference>
<keyword evidence="7" id="KW-1185">Reference proteome</keyword>
<feature type="binding site" evidence="2">
    <location>
        <position position="234"/>
    </location>
    <ligand>
        <name>FAD</name>
        <dbReference type="ChEBI" id="CHEBI:57692"/>
    </ligand>
</feature>
<protein>
    <submittedName>
        <fullName evidence="6">Alcohol oxidase</fullName>
    </submittedName>
</protein>
<dbReference type="InterPro" id="IPR012132">
    <property type="entry name" value="GMC_OxRdtase"/>
</dbReference>
<name>A0A0M8N1G4_ESCWE</name>
<evidence type="ECO:0000256" key="3">
    <source>
        <dbReference type="RuleBase" id="RU003968"/>
    </source>
</evidence>
<evidence type="ECO:0000313" key="7">
    <source>
        <dbReference type="Proteomes" id="UP000053831"/>
    </source>
</evidence>
<evidence type="ECO:0000259" key="4">
    <source>
        <dbReference type="PROSITE" id="PS00623"/>
    </source>
</evidence>
<dbReference type="InterPro" id="IPR000172">
    <property type="entry name" value="GMC_OxRdtase_N"/>
</dbReference>
<organism evidence="6 7">
    <name type="scientific">Escovopsis weberi</name>
    <dbReference type="NCBI Taxonomy" id="150374"/>
    <lineage>
        <taxon>Eukaryota</taxon>
        <taxon>Fungi</taxon>
        <taxon>Dikarya</taxon>
        <taxon>Ascomycota</taxon>
        <taxon>Pezizomycotina</taxon>
        <taxon>Sordariomycetes</taxon>
        <taxon>Hypocreomycetidae</taxon>
        <taxon>Hypocreales</taxon>
        <taxon>Hypocreaceae</taxon>
        <taxon>Escovopsis</taxon>
    </lineage>
</organism>
<feature type="binding site" evidence="2">
    <location>
        <position position="92"/>
    </location>
    <ligand>
        <name>FAD</name>
        <dbReference type="ChEBI" id="CHEBI:57692"/>
    </ligand>
</feature>
<dbReference type="PANTHER" id="PTHR11552">
    <property type="entry name" value="GLUCOSE-METHANOL-CHOLINE GMC OXIDOREDUCTASE"/>
    <property type="match status" value="1"/>
</dbReference>
<dbReference type="InterPro" id="IPR007867">
    <property type="entry name" value="GMC_OxRtase_C"/>
</dbReference>
<dbReference type="SUPFAM" id="SSF54373">
    <property type="entry name" value="FAD-linked reductases, C-terminal domain"/>
    <property type="match status" value="1"/>
</dbReference>
<gene>
    <name evidence="6" type="ORF">ESCO_000439</name>
</gene>
<evidence type="ECO:0000313" key="6">
    <source>
        <dbReference type="EMBL" id="KOS18614.1"/>
    </source>
</evidence>
<comment type="cofactor">
    <cofactor evidence="2">
        <name>FAD</name>
        <dbReference type="ChEBI" id="CHEBI:57692"/>
    </cofactor>
</comment>
<dbReference type="PROSITE" id="PS51257">
    <property type="entry name" value="PROKAR_LIPOPROTEIN"/>
    <property type="match status" value="1"/>
</dbReference>
<keyword evidence="2 3" id="KW-0274">FAD</keyword>
<accession>A0A0M8N1G4</accession>
<comment type="caution">
    <text evidence="6">The sequence shown here is derived from an EMBL/GenBank/DDBJ whole genome shotgun (WGS) entry which is preliminary data.</text>
</comment>
<dbReference type="PANTHER" id="PTHR11552:SF78">
    <property type="entry name" value="GLUCOSE-METHANOL-CHOLINE OXIDOREDUCTASE N-TERMINAL DOMAIN-CONTAINING PROTEIN"/>
    <property type="match status" value="1"/>
</dbReference>
<dbReference type="Gene3D" id="3.30.560.10">
    <property type="entry name" value="Glucose Oxidase, domain 3"/>
    <property type="match status" value="2"/>
</dbReference>
<dbReference type="PIRSF" id="PIRSF000137">
    <property type="entry name" value="Alcohol_oxidase"/>
    <property type="match status" value="1"/>
</dbReference>
<dbReference type="OrthoDB" id="269227at2759"/>
<dbReference type="Pfam" id="PF00732">
    <property type="entry name" value="GMC_oxred_N"/>
    <property type="match status" value="1"/>
</dbReference>
<dbReference type="SUPFAM" id="SSF51905">
    <property type="entry name" value="FAD/NAD(P)-binding domain"/>
    <property type="match status" value="1"/>
</dbReference>
<evidence type="ECO:0000259" key="5">
    <source>
        <dbReference type="PROSITE" id="PS00624"/>
    </source>
</evidence>
<dbReference type="InterPro" id="IPR036188">
    <property type="entry name" value="FAD/NAD-bd_sf"/>
</dbReference>
<sequence length="629" mass="67505">MAAHIRGNEYDIIFAGGGTAACVAAGRLAKADPNLSILLVERGKTGFDDPLMTNPGMMMANVAPETGVLYPYLANADDAVNGRQMIFSSANVLGGGSRVNLMMYTRASAVDYDCWETEGWYAKDLIPLSQRAETFHPSGPAYNKDVHGYSGPVHITHGPYSFKEGQDDLLAAASAQGIGEIPDLQDFESCNAFSRWARTVTPDGKRADTASAYLVPLIDSGNYPNLHILAETSVTRVVFEGTRASAVECEPTTNFPGAHADADADARPEPAQTIRARKWVVLSAGTFSTPSILERSGVGCADRLRRLGISLVADLPAVGEHYQDHYLCLYNYTTRLESHETIDALSFGQVALPDAIRDKNPVLGWSGIDIAAKLRPSDAEAASLGPAFQAAWDRDFRLAPSRPLMVLATLFGYLSDQLPEPADLRKRFLTMGLCNAYPNSSGNIHIVSRDPHVPAALNHGIFTSDLDVHAHVLFYKKQRELARRTNLVIAEHKPSHPAFPAGSPAAALYPEGDHEHDDAAAAGPRFRSAVERASLPPIKYSAADDAAIEAHVRSRVMGMWHSVGTVRMAPRERGGVVDPRLGVHGTTGLKVVDLSICPTIVGANTCNTAIIVGEKAADLLAADLGLVIS</sequence>
<evidence type="ECO:0000256" key="1">
    <source>
        <dbReference type="ARBA" id="ARBA00010790"/>
    </source>
</evidence>
<dbReference type="STRING" id="150374.A0A0M8N1G4"/>
<proteinExistence type="inferred from homology"/>
<feature type="domain" description="Glucose-methanol-choline oxidoreductase N-terminal" evidence="4">
    <location>
        <begin position="90"/>
        <end position="113"/>
    </location>
</feature>
<dbReference type="AlphaFoldDB" id="A0A0M8N1G4"/>
<dbReference type="Gene3D" id="3.50.50.60">
    <property type="entry name" value="FAD/NAD(P)-binding domain"/>
    <property type="match status" value="2"/>
</dbReference>
<evidence type="ECO:0000256" key="2">
    <source>
        <dbReference type="PIRSR" id="PIRSR000137-2"/>
    </source>
</evidence>
<feature type="domain" description="Glucose-methanol-choline oxidoreductase N-terminal" evidence="5">
    <location>
        <begin position="285"/>
        <end position="299"/>
    </location>
</feature>
<dbReference type="Pfam" id="PF05199">
    <property type="entry name" value="GMC_oxred_C"/>
    <property type="match status" value="1"/>
</dbReference>
<reference evidence="6 7" key="1">
    <citation type="submission" date="2015-07" db="EMBL/GenBank/DDBJ databases">
        <title>The genome of the fungus Escovopsis weberi, a specialized disease agent of ant agriculture.</title>
        <authorList>
            <person name="de Man T.J."/>
            <person name="Stajich J.E."/>
            <person name="Kubicek C.P."/>
            <person name="Chenthamara K."/>
            <person name="Atanasova L."/>
            <person name="Druzhinina I.S."/>
            <person name="Birnbaum S."/>
            <person name="Barribeau S.M."/>
            <person name="Teiling C."/>
            <person name="Suen G."/>
            <person name="Currie C."/>
            <person name="Gerardo N.M."/>
        </authorList>
    </citation>
    <scope>NUCLEOTIDE SEQUENCE [LARGE SCALE GENOMIC DNA]</scope>
</reference>